<sequence length="136" mass="14924">MLELTEGALVAATADDVWADFTDAARLAEWFWPPRLESAVTIEPQELGAWRVRSDVAGIGVNATIVAIEPPRALRLGWRWDGEPGVTDVEITFEDAADASTRVIVRQSGFATAGERTSHVEGWVDCLQRLVDRYAA</sequence>
<dbReference type="RefSeq" id="WP_045275351.1">
    <property type="nucleotide sequence ID" value="NZ_BAAAUP010000013.1"/>
</dbReference>
<proteinExistence type="inferred from homology"/>
<dbReference type="EMBL" id="JYIZ01000044">
    <property type="protein sequence ID" value="KJL41330.1"/>
    <property type="molecule type" value="Genomic_DNA"/>
</dbReference>
<keyword evidence="4" id="KW-1185">Reference proteome</keyword>
<dbReference type="SUPFAM" id="SSF55961">
    <property type="entry name" value="Bet v1-like"/>
    <property type="match status" value="1"/>
</dbReference>
<organism evidence="3 4">
    <name type="scientific">Microbacterium terrae</name>
    <dbReference type="NCBI Taxonomy" id="69369"/>
    <lineage>
        <taxon>Bacteria</taxon>
        <taxon>Bacillati</taxon>
        <taxon>Actinomycetota</taxon>
        <taxon>Actinomycetes</taxon>
        <taxon>Micrococcales</taxon>
        <taxon>Microbacteriaceae</taxon>
        <taxon>Microbacterium</taxon>
    </lineage>
</organism>
<gene>
    <name evidence="3" type="ORF">RS81_01398</name>
</gene>
<accession>A0A0M2H9L9</accession>
<evidence type="ECO:0000256" key="1">
    <source>
        <dbReference type="ARBA" id="ARBA00006817"/>
    </source>
</evidence>
<protein>
    <recommendedName>
        <fullName evidence="2">Activator of Hsp90 ATPase homologue 1/2-like C-terminal domain-containing protein</fullName>
    </recommendedName>
</protein>
<dbReference type="OrthoDB" id="8755073at2"/>
<comment type="caution">
    <text evidence="3">The sequence shown here is derived from an EMBL/GenBank/DDBJ whole genome shotgun (WGS) entry which is preliminary data.</text>
</comment>
<dbReference type="CDD" id="cd07814">
    <property type="entry name" value="SRPBCC_CalC_Aha1-like"/>
    <property type="match status" value="1"/>
</dbReference>
<dbReference type="InterPro" id="IPR023393">
    <property type="entry name" value="START-like_dom_sf"/>
</dbReference>
<dbReference type="PATRIC" id="fig|92835.4.peg.1418"/>
<name>A0A0M2H9L9_9MICO</name>
<dbReference type="Pfam" id="PF08327">
    <property type="entry name" value="AHSA1"/>
    <property type="match status" value="1"/>
</dbReference>
<evidence type="ECO:0000313" key="4">
    <source>
        <dbReference type="Proteomes" id="UP000033956"/>
    </source>
</evidence>
<feature type="domain" description="Activator of Hsp90 ATPase homologue 1/2-like C-terminal" evidence="2">
    <location>
        <begin position="12"/>
        <end position="131"/>
    </location>
</feature>
<evidence type="ECO:0000259" key="2">
    <source>
        <dbReference type="Pfam" id="PF08327"/>
    </source>
</evidence>
<dbReference type="STRING" id="92835.RS81_01398"/>
<dbReference type="InterPro" id="IPR013538">
    <property type="entry name" value="ASHA1/2-like_C"/>
</dbReference>
<dbReference type="Gene3D" id="3.30.530.20">
    <property type="match status" value="1"/>
</dbReference>
<dbReference type="AlphaFoldDB" id="A0A0M2H9L9"/>
<comment type="similarity">
    <text evidence="1">Belongs to the AHA1 family.</text>
</comment>
<dbReference type="Proteomes" id="UP000033956">
    <property type="component" value="Unassembled WGS sequence"/>
</dbReference>
<evidence type="ECO:0000313" key="3">
    <source>
        <dbReference type="EMBL" id="KJL41330.1"/>
    </source>
</evidence>
<reference evidence="3 4" key="1">
    <citation type="submission" date="2015-02" db="EMBL/GenBank/DDBJ databases">
        <title>Draft genome sequences of ten Microbacterium spp. with emphasis on heavy metal contaminated environments.</title>
        <authorList>
            <person name="Corretto E."/>
        </authorList>
    </citation>
    <scope>NUCLEOTIDE SEQUENCE [LARGE SCALE GENOMIC DNA]</scope>
    <source>
        <strain evidence="3 4">DSM 12510</strain>
    </source>
</reference>